<organism evidence="8 9">
    <name type="scientific">Pelodictyon luteolum</name>
    <dbReference type="NCBI Taxonomy" id="1100"/>
    <lineage>
        <taxon>Bacteria</taxon>
        <taxon>Pseudomonadati</taxon>
        <taxon>Chlorobiota</taxon>
        <taxon>Chlorobiia</taxon>
        <taxon>Chlorobiales</taxon>
        <taxon>Chlorobiaceae</taxon>
        <taxon>Chlorobium/Pelodictyon group</taxon>
        <taxon>Pelodictyon</taxon>
    </lineage>
</organism>
<evidence type="ECO:0000256" key="1">
    <source>
        <dbReference type="ARBA" id="ARBA00004193"/>
    </source>
</evidence>
<dbReference type="Pfam" id="PF02608">
    <property type="entry name" value="Bmp"/>
    <property type="match status" value="1"/>
</dbReference>
<keyword evidence="4" id="KW-0732">Signal</keyword>
<evidence type="ECO:0000313" key="8">
    <source>
        <dbReference type="EMBL" id="KZK74250.1"/>
    </source>
</evidence>
<evidence type="ECO:0000256" key="5">
    <source>
        <dbReference type="ARBA" id="ARBA00023136"/>
    </source>
</evidence>
<name>A0A165LP18_PELLU</name>
<dbReference type="SUPFAM" id="SSF53822">
    <property type="entry name" value="Periplasmic binding protein-like I"/>
    <property type="match status" value="1"/>
</dbReference>
<dbReference type="InterPro" id="IPR050957">
    <property type="entry name" value="BMP_lipoprotein"/>
</dbReference>
<dbReference type="InterPro" id="IPR003760">
    <property type="entry name" value="PnrA-like"/>
</dbReference>
<reference evidence="8 9" key="1">
    <citation type="submission" date="2016-03" db="EMBL/GenBank/DDBJ databases">
        <title>Speciation and ecological success in dimly lit waters: horizontal gene transfer in a green sulfur bacteria bloom unveiled by metagenomic assembly.</title>
        <authorList>
            <person name="Llorens-Mares T."/>
            <person name="Liu Z."/>
            <person name="Allen L.Z."/>
            <person name="Rusch D.B."/>
            <person name="Craig M.T."/>
            <person name="Dupont C.L."/>
            <person name="Bryant D.A."/>
            <person name="Casamayor E.O."/>
        </authorList>
    </citation>
    <scope>NUCLEOTIDE SEQUENCE [LARGE SCALE GENOMIC DNA]</scope>
    <source>
        <strain evidence="8">CIII</strain>
    </source>
</reference>
<dbReference type="AlphaFoldDB" id="A0A165LP18"/>
<sequence length="348" mass="36793">MKYFHTVFLLWAVLLAGCSQNPSGSGDESAPGSSGPLRVGLVFDIGGRGDRAFNDLAYSGLEDAKKELGVDFIYVEPGGEGGEREAALRQMADDPEIGMIIGVGLLFSEDITALAREYPGKKFACVDYMPEEGAPVPSNLSGMTFEEKKGSFLAGALAGLMTQTNTVGFIGGMDSGIIRKFETGFREGVHFVNPRAALISGFIGMTGSAFANPAKGRELALGQYGRGADIIYQAAGASGLGVIEAARETGHHVICTDCDSESLKDSRILGSMTKAVDRSVFSTVASVADGSFEGGRAVVYGLEDRYTDLVYSPSNKDRIPSSVLERIEAVRKKILSGEIALDETAALR</sequence>
<keyword evidence="6" id="KW-0449">Lipoprotein</keyword>
<dbReference type="Gene3D" id="3.40.50.2300">
    <property type="match status" value="2"/>
</dbReference>
<comment type="subcellular location">
    <subcellularLocation>
        <location evidence="1">Cell membrane</location>
        <topology evidence="1">Lipid-anchor</topology>
    </subcellularLocation>
</comment>
<dbReference type="PANTHER" id="PTHR34296">
    <property type="entry name" value="TRANSCRIPTIONAL ACTIVATOR PROTEIN MED"/>
    <property type="match status" value="1"/>
</dbReference>
<keyword evidence="3" id="KW-1003">Cell membrane</keyword>
<evidence type="ECO:0000256" key="2">
    <source>
        <dbReference type="ARBA" id="ARBA00008610"/>
    </source>
</evidence>
<feature type="domain" description="ABC transporter substrate-binding protein PnrA-like" evidence="7">
    <location>
        <begin position="41"/>
        <end position="342"/>
    </location>
</feature>
<dbReference type="EMBL" id="LVWG01000030">
    <property type="protein sequence ID" value="KZK74250.1"/>
    <property type="molecule type" value="Genomic_DNA"/>
</dbReference>
<evidence type="ECO:0000256" key="4">
    <source>
        <dbReference type="ARBA" id="ARBA00022729"/>
    </source>
</evidence>
<gene>
    <name evidence="8" type="ORF">A3K90_04870</name>
</gene>
<dbReference type="PROSITE" id="PS51257">
    <property type="entry name" value="PROKAR_LIPOPROTEIN"/>
    <property type="match status" value="1"/>
</dbReference>
<keyword evidence="5" id="KW-0472">Membrane</keyword>
<comment type="caution">
    <text evidence="8">The sequence shown here is derived from an EMBL/GenBank/DDBJ whole genome shotgun (WGS) entry which is preliminary data.</text>
</comment>
<accession>A0A165LP18</accession>
<protein>
    <submittedName>
        <fullName evidence="8">BMP family ABC transporter substrate-binding protein</fullName>
    </submittedName>
</protein>
<dbReference type="GO" id="GO:0005886">
    <property type="term" value="C:plasma membrane"/>
    <property type="evidence" value="ECO:0007669"/>
    <property type="project" value="UniProtKB-SubCell"/>
</dbReference>
<evidence type="ECO:0000313" key="9">
    <source>
        <dbReference type="Proteomes" id="UP000076481"/>
    </source>
</evidence>
<dbReference type="RefSeq" id="WP_303681601.1">
    <property type="nucleotide sequence ID" value="NZ_LVWG01000030.1"/>
</dbReference>
<evidence type="ECO:0000256" key="3">
    <source>
        <dbReference type="ARBA" id="ARBA00022475"/>
    </source>
</evidence>
<evidence type="ECO:0000259" key="7">
    <source>
        <dbReference type="Pfam" id="PF02608"/>
    </source>
</evidence>
<dbReference type="PANTHER" id="PTHR34296:SF2">
    <property type="entry name" value="ABC TRANSPORTER GUANOSINE-BINDING PROTEIN NUPN"/>
    <property type="match status" value="1"/>
</dbReference>
<proteinExistence type="inferred from homology"/>
<dbReference type="InterPro" id="IPR028082">
    <property type="entry name" value="Peripla_BP_I"/>
</dbReference>
<dbReference type="Proteomes" id="UP000076481">
    <property type="component" value="Unassembled WGS sequence"/>
</dbReference>
<comment type="similarity">
    <text evidence="2">Belongs to the BMP lipoprotein family.</text>
</comment>
<evidence type="ECO:0000256" key="6">
    <source>
        <dbReference type="ARBA" id="ARBA00023288"/>
    </source>
</evidence>
<dbReference type="CDD" id="cd06354">
    <property type="entry name" value="PBP1_PrnA-like"/>
    <property type="match status" value="1"/>
</dbReference>